<name>A0A2S2E679_9ALTE</name>
<evidence type="ECO:0000313" key="7">
    <source>
        <dbReference type="Proteomes" id="UP000245728"/>
    </source>
</evidence>
<evidence type="ECO:0000259" key="5">
    <source>
        <dbReference type="PROSITE" id="PS50893"/>
    </source>
</evidence>
<dbReference type="AlphaFoldDB" id="A0A2S2E679"/>
<dbReference type="EMBL" id="CP029347">
    <property type="protein sequence ID" value="AWL12467.1"/>
    <property type="molecule type" value="Genomic_DNA"/>
</dbReference>
<evidence type="ECO:0000313" key="6">
    <source>
        <dbReference type="EMBL" id="AWL12467.1"/>
    </source>
</evidence>
<protein>
    <submittedName>
        <fullName evidence="6">Lipoprotein-releasing system ATP-binding protein LolD</fullName>
    </submittedName>
</protein>
<dbReference type="InterPro" id="IPR017911">
    <property type="entry name" value="MacB-like_ATP-bd"/>
</dbReference>
<dbReference type="PROSITE" id="PS00211">
    <property type="entry name" value="ABC_TRANSPORTER_1"/>
    <property type="match status" value="1"/>
</dbReference>
<dbReference type="FunFam" id="3.40.50.300:FF:000032">
    <property type="entry name" value="Export ABC transporter ATP-binding protein"/>
    <property type="match status" value="1"/>
</dbReference>
<keyword evidence="3 6" id="KW-0067">ATP-binding</keyword>
<comment type="similarity">
    <text evidence="4">Belongs to the ABC transporter superfamily. Macrolide exporter (TC 3.A.1.122) family.</text>
</comment>
<reference evidence="6 7" key="1">
    <citation type="submission" date="2018-05" db="EMBL/GenBank/DDBJ databases">
        <title>Salinimonas sp. HMF8227 Genome sequencing and assembly.</title>
        <authorList>
            <person name="Kang H."/>
            <person name="Kang J."/>
            <person name="Cha I."/>
            <person name="Kim H."/>
            <person name="Joh K."/>
        </authorList>
    </citation>
    <scope>NUCLEOTIDE SEQUENCE [LARGE SCALE GENOMIC DNA]</scope>
    <source>
        <strain evidence="6 7">HMF8227</strain>
    </source>
</reference>
<dbReference type="Proteomes" id="UP000245728">
    <property type="component" value="Chromosome"/>
</dbReference>
<dbReference type="InterPro" id="IPR003593">
    <property type="entry name" value="AAA+_ATPase"/>
</dbReference>
<gene>
    <name evidence="6" type="ORF">HMF8227_01997</name>
</gene>
<keyword evidence="6" id="KW-0449">Lipoprotein</keyword>
<organism evidence="6 7">
    <name type="scientific">Saliniradius amylolyticus</name>
    <dbReference type="NCBI Taxonomy" id="2183582"/>
    <lineage>
        <taxon>Bacteria</taxon>
        <taxon>Pseudomonadati</taxon>
        <taxon>Pseudomonadota</taxon>
        <taxon>Gammaproteobacteria</taxon>
        <taxon>Alteromonadales</taxon>
        <taxon>Alteromonadaceae</taxon>
        <taxon>Saliniradius</taxon>
    </lineage>
</organism>
<dbReference type="PROSITE" id="PS50893">
    <property type="entry name" value="ABC_TRANSPORTER_2"/>
    <property type="match status" value="1"/>
</dbReference>
<dbReference type="OrthoDB" id="9801477at2"/>
<dbReference type="GO" id="GO:0005524">
    <property type="term" value="F:ATP binding"/>
    <property type="evidence" value="ECO:0007669"/>
    <property type="project" value="UniProtKB-KW"/>
</dbReference>
<evidence type="ECO:0000256" key="2">
    <source>
        <dbReference type="ARBA" id="ARBA00022741"/>
    </source>
</evidence>
<dbReference type="GO" id="GO:0022857">
    <property type="term" value="F:transmembrane transporter activity"/>
    <property type="evidence" value="ECO:0007669"/>
    <property type="project" value="UniProtKB-ARBA"/>
</dbReference>
<proteinExistence type="inferred from homology"/>
<evidence type="ECO:0000256" key="3">
    <source>
        <dbReference type="ARBA" id="ARBA00022840"/>
    </source>
</evidence>
<dbReference type="RefSeq" id="WP_109340039.1">
    <property type="nucleotide sequence ID" value="NZ_CP029347.1"/>
</dbReference>
<feature type="domain" description="ABC transporter" evidence="5">
    <location>
        <begin position="2"/>
        <end position="221"/>
    </location>
</feature>
<dbReference type="PANTHER" id="PTHR42798">
    <property type="entry name" value="LIPOPROTEIN-RELEASING SYSTEM ATP-BINDING PROTEIN LOLD"/>
    <property type="match status" value="1"/>
</dbReference>
<evidence type="ECO:0000256" key="1">
    <source>
        <dbReference type="ARBA" id="ARBA00022448"/>
    </source>
</evidence>
<dbReference type="SMART" id="SM00382">
    <property type="entry name" value="AAA"/>
    <property type="match status" value="1"/>
</dbReference>
<dbReference type="GO" id="GO:0016887">
    <property type="term" value="F:ATP hydrolysis activity"/>
    <property type="evidence" value="ECO:0007669"/>
    <property type="project" value="InterPro"/>
</dbReference>
<dbReference type="SUPFAM" id="SSF52540">
    <property type="entry name" value="P-loop containing nucleoside triphosphate hydrolases"/>
    <property type="match status" value="1"/>
</dbReference>
<dbReference type="PANTHER" id="PTHR42798:SF2">
    <property type="entry name" value="ABC TRANSPORTER ATP-BINDING PROTEIN MG467-RELATED"/>
    <property type="match status" value="1"/>
</dbReference>
<sequence length="221" mass="24747">MIRMQAVNKWYPSGDTKLHALKNINLEIHSGDYVSLMGPSGSGKSTLLNMIGLLDVFEDGEYWLAQHPTHELSEESRARLRREHIGFIFQSFQLIPRLTAFENVALPLVLSEVPSHERQQKVTSVLKQMDMLARAHHRPSQLSGGQLQRVAIARAIVTEPSVILADEPTGNLDQQSGHDITELLENLNRRGITLIVVTHDPALGQRARRQIRMIDGALVNS</sequence>
<keyword evidence="1" id="KW-0813">Transport</keyword>
<dbReference type="InterPro" id="IPR003439">
    <property type="entry name" value="ABC_transporter-like_ATP-bd"/>
</dbReference>
<evidence type="ECO:0000256" key="4">
    <source>
        <dbReference type="ARBA" id="ARBA00038388"/>
    </source>
</evidence>
<dbReference type="GO" id="GO:1902495">
    <property type="term" value="C:transmembrane transporter complex"/>
    <property type="evidence" value="ECO:0007669"/>
    <property type="project" value="UniProtKB-ARBA"/>
</dbReference>
<dbReference type="InterPro" id="IPR027417">
    <property type="entry name" value="P-loop_NTPase"/>
</dbReference>
<dbReference type="Gene3D" id="3.40.50.300">
    <property type="entry name" value="P-loop containing nucleotide triphosphate hydrolases"/>
    <property type="match status" value="1"/>
</dbReference>
<dbReference type="KEGG" id="salh:HMF8227_01997"/>
<dbReference type="CDD" id="cd03255">
    <property type="entry name" value="ABC_MJ0796_LolCDE_FtsE"/>
    <property type="match status" value="1"/>
</dbReference>
<accession>A0A2S2E679</accession>
<dbReference type="InterPro" id="IPR017871">
    <property type="entry name" value="ABC_transporter-like_CS"/>
</dbReference>
<keyword evidence="2" id="KW-0547">Nucleotide-binding</keyword>
<dbReference type="Pfam" id="PF00005">
    <property type="entry name" value="ABC_tran"/>
    <property type="match status" value="1"/>
</dbReference>
<keyword evidence="7" id="KW-1185">Reference proteome</keyword>